<evidence type="ECO:0000313" key="3">
    <source>
        <dbReference type="Proteomes" id="UP000604046"/>
    </source>
</evidence>
<gene>
    <name evidence="2" type="primary">hscB</name>
    <name evidence="2" type="ORF">SNAT2548_LOCUS26163</name>
</gene>
<sequence>MATTHYWTSVLHAHGGDQEKLKEIVVKDAEVVGILAALVLTITVAGLAIVDAKLAQSSWVRAVYVALGFCSFVCSLISLLISSRLLLAINKLHAKDVLFCLGELDKMGAVNGYWWFGWSLQFLLFAVLLSVYMLYDGMCFGISCALTLLPLWTMYRLHKAHVGVVWPLVNFSPVTAASQDESSDSASFLP</sequence>
<comment type="caution">
    <text evidence="2">The sequence shown here is derived from an EMBL/GenBank/DDBJ whole genome shotgun (WGS) entry which is preliminary data.</text>
</comment>
<dbReference type="AlphaFoldDB" id="A0A812S4Y1"/>
<protein>
    <submittedName>
        <fullName evidence="2">HscB protein</fullName>
    </submittedName>
</protein>
<evidence type="ECO:0000313" key="2">
    <source>
        <dbReference type="EMBL" id="CAE7467724.1"/>
    </source>
</evidence>
<dbReference type="OrthoDB" id="448954at2759"/>
<keyword evidence="1" id="KW-0472">Membrane</keyword>
<keyword evidence="3" id="KW-1185">Reference proteome</keyword>
<feature type="transmembrane region" description="Helical" evidence="1">
    <location>
        <begin position="62"/>
        <end position="81"/>
    </location>
</feature>
<evidence type="ECO:0000256" key="1">
    <source>
        <dbReference type="SAM" id="Phobius"/>
    </source>
</evidence>
<dbReference type="Proteomes" id="UP000604046">
    <property type="component" value="Unassembled WGS sequence"/>
</dbReference>
<proteinExistence type="predicted"/>
<dbReference type="EMBL" id="CAJNDS010002420">
    <property type="protein sequence ID" value="CAE7467724.1"/>
    <property type="molecule type" value="Genomic_DNA"/>
</dbReference>
<reference evidence="2" key="1">
    <citation type="submission" date="2021-02" db="EMBL/GenBank/DDBJ databases">
        <authorList>
            <person name="Dougan E. K."/>
            <person name="Rhodes N."/>
            <person name="Thang M."/>
            <person name="Chan C."/>
        </authorList>
    </citation>
    <scope>NUCLEOTIDE SEQUENCE</scope>
</reference>
<name>A0A812S4Y1_9DINO</name>
<accession>A0A812S4Y1</accession>
<organism evidence="2 3">
    <name type="scientific">Symbiodinium natans</name>
    <dbReference type="NCBI Taxonomy" id="878477"/>
    <lineage>
        <taxon>Eukaryota</taxon>
        <taxon>Sar</taxon>
        <taxon>Alveolata</taxon>
        <taxon>Dinophyceae</taxon>
        <taxon>Suessiales</taxon>
        <taxon>Symbiodiniaceae</taxon>
        <taxon>Symbiodinium</taxon>
    </lineage>
</organism>
<keyword evidence="1" id="KW-1133">Transmembrane helix</keyword>
<feature type="transmembrane region" description="Helical" evidence="1">
    <location>
        <begin position="113"/>
        <end position="135"/>
    </location>
</feature>
<feature type="transmembrane region" description="Helical" evidence="1">
    <location>
        <begin position="31"/>
        <end position="50"/>
    </location>
</feature>
<keyword evidence="1" id="KW-0812">Transmembrane</keyword>